<dbReference type="PIR" id="T28213">
    <property type="entry name" value="T28213"/>
</dbReference>
<keyword evidence="2" id="KW-1185">Reference proteome</keyword>
<dbReference type="EMBL" id="AF063866">
    <property type="protein sequence ID" value="AAC97825.1"/>
    <property type="molecule type" value="Genomic_DNA"/>
</dbReference>
<organism evidence="1 2">
    <name type="scientific">Melanoplus sanguinipes entomopoxvirus</name>
    <name type="common">MsEPV</name>
    <dbReference type="NCBI Taxonomy" id="83191"/>
    <lineage>
        <taxon>Viruses</taxon>
        <taxon>Varidnaviria</taxon>
        <taxon>Bamfordvirae</taxon>
        <taxon>Nucleocytoviricota</taxon>
        <taxon>Pokkesviricetes</taxon>
        <taxon>Chitovirales</taxon>
        <taxon>Poxviridae</taxon>
        <taxon>Entomopoxvirinae</taxon>
        <taxon>Deltaentomopoxvirus</taxon>
        <taxon>Deltaentomopoxvirus msanguinipes</taxon>
    </lineage>
</organism>
<sequence>MNELYEIKDIAYKNSMKRTIINYIFSIDGKKQYNLFNNIKKDILENNIYDNLKLNKINYIDEIKSCIIDKNCNKIFMFININNLTPILYKGKPKNVKINIINEGYNSKKIEYHILNNETSFDQYILKKKNKKGFRIKLLNEQCTENYKKMYKNTYYEIENTYDNITKNLITHYKLILQLDNDKIITEGRLLLPNSISISLKNRSRIIIYANHIQVIVSKQKNETLDTFNNQIKDIMLYFKIIYELYCLENIYLDDIFNLRLYCDFHLFDSSLIYPINTNNKQIRFFGKGKLNIQSIHNVNDIINIVNEIKIIKNKSITIYKKLMNIDPFNSNIEDIYDLIDKEIL</sequence>
<dbReference type="KEGG" id="vg:1449820"/>
<dbReference type="OrthoDB" id="24154at10239"/>
<dbReference type="GeneID" id="1449820"/>
<gene>
    <name evidence="1" type="primary">MSV052</name>
</gene>
<accession>Q9YW40</accession>
<name>Q9YW40_MSEPV</name>
<dbReference type="Proteomes" id="UP000172353">
    <property type="component" value="Segment"/>
</dbReference>
<evidence type="ECO:0000313" key="1">
    <source>
        <dbReference type="EMBL" id="AAC97825.1"/>
    </source>
</evidence>
<organismHost>
    <name type="scientific">Melanoplus sanguinipes</name>
    <name type="common">Migratory grasshopper</name>
    <dbReference type="NCBI Taxonomy" id="65742"/>
</organismHost>
<protein>
    <submittedName>
        <fullName evidence="1">ORF MSV052 putative vaccina A23R homolog, similar to SW:P20998</fullName>
    </submittedName>
</protein>
<dbReference type="RefSeq" id="NP_048123.1">
    <property type="nucleotide sequence ID" value="NC_001993.1"/>
</dbReference>
<proteinExistence type="predicted"/>
<reference evidence="1 2" key="1">
    <citation type="journal article" date="1999" name="J. Virol.">
        <title>The genome of Melanoplus sanguinipes entomopoxvirus.</title>
        <authorList>
            <person name="Afonso C.L."/>
            <person name="Tulman E.R."/>
            <person name="Lu Z."/>
            <person name="Oma E."/>
            <person name="Kutish G.F."/>
            <person name="Rock D.L."/>
        </authorList>
    </citation>
    <scope>NUCLEOTIDE SEQUENCE [LARGE SCALE GENOMIC DNA]</scope>
    <source>
        <strain evidence="1">Tucson</strain>
    </source>
</reference>
<evidence type="ECO:0000313" key="2">
    <source>
        <dbReference type="Proteomes" id="UP000172353"/>
    </source>
</evidence>